<dbReference type="CDD" id="cd03028">
    <property type="entry name" value="GRX_PICOT_like"/>
    <property type="match status" value="1"/>
</dbReference>
<dbReference type="Gene3D" id="3.40.30.10">
    <property type="entry name" value="Glutaredoxin"/>
    <property type="match status" value="1"/>
</dbReference>
<evidence type="ECO:0000256" key="2">
    <source>
        <dbReference type="ARBA" id="ARBA00022723"/>
    </source>
</evidence>
<evidence type="ECO:0000313" key="7">
    <source>
        <dbReference type="EMBL" id="ELU43549.1"/>
    </source>
</evidence>
<dbReference type="Pfam" id="PF00462">
    <property type="entry name" value="Glutaredoxin"/>
    <property type="match status" value="1"/>
</dbReference>
<dbReference type="PANTHER" id="PTHR10293:SF16">
    <property type="entry name" value="GLUTAREDOXIN-RELATED PROTEIN 5, MITOCHONDRIAL"/>
    <property type="match status" value="1"/>
</dbReference>
<dbReference type="InterPro" id="IPR004480">
    <property type="entry name" value="Monothiol_GRX-rel"/>
</dbReference>
<dbReference type="GO" id="GO:0005759">
    <property type="term" value="C:mitochondrial matrix"/>
    <property type="evidence" value="ECO:0007669"/>
    <property type="project" value="TreeGrafter"/>
</dbReference>
<protein>
    <submittedName>
        <fullName evidence="7">Glutaredoxin domain-containing protein</fullName>
    </submittedName>
</protein>
<keyword evidence="1" id="KW-0001">2Fe-2S</keyword>
<dbReference type="InterPro" id="IPR033658">
    <property type="entry name" value="GRX_PICOT-like"/>
</dbReference>
<proteinExistence type="predicted"/>
<keyword evidence="5" id="KW-0676">Redox-active center</keyword>
<evidence type="ECO:0000256" key="4">
    <source>
        <dbReference type="ARBA" id="ARBA00023014"/>
    </source>
</evidence>
<dbReference type="AlphaFoldDB" id="L8X4J3"/>
<dbReference type="STRING" id="983506.L8X4J3"/>
<accession>L8X4J3</accession>
<keyword evidence="8" id="KW-1185">Reference proteome</keyword>
<dbReference type="InterPro" id="IPR002109">
    <property type="entry name" value="Glutaredoxin"/>
</dbReference>
<evidence type="ECO:0000313" key="8">
    <source>
        <dbReference type="Proteomes" id="UP000011668"/>
    </source>
</evidence>
<evidence type="ECO:0000259" key="6">
    <source>
        <dbReference type="Pfam" id="PF00462"/>
    </source>
</evidence>
<evidence type="ECO:0000256" key="5">
    <source>
        <dbReference type="ARBA" id="ARBA00023284"/>
    </source>
</evidence>
<reference evidence="7 8" key="1">
    <citation type="journal article" date="2013" name="Nat. Commun.">
        <title>The evolution and pathogenic mechanisms of the rice sheath blight pathogen.</title>
        <authorList>
            <person name="Zheng A."/>
            <person name="Lin R."/>
            <person name="Xu L."/>
            <person name="Qin P."/>
            <person name="Tang C."/>
            <person name="Ai P."/>
            <person name="Zhang D."/>
            <person name="Liu Y."/>
            <person name="Sun Z."/>
            <person name="Feng H."/>
            <person name="Wang Y."/>
            <person name="Chen Y."/>
            <person name="Liang X."/>
            <person name="Fu R."/>
            <person name="Li Q."/>
            <person name="Zhang J."/>
            <person name="Yu X."/>
            <person name="Xie Z."/>
            <person name="Ding L."/>
            <person name="Guan P."/>
            <person name="Tang J."/>
            <person name="Liang Y."/>
            <person name="Wang S."/>
            <person name="Deng Q."/>
            <person name="Li S."/>
            <person name="Zhu J."/>
            <person name="Wang L."/>
            <person name="Liu H."/>
            <person name="Li P."/>
        </authorList>
    </citation>
    <scope>NUCLEOTIDE SEQUENCE [LARGE SCALE GENOMIC DNA]</scope>
    <source>
        <strain evidence="8">AG-1 IA</strain>
    </source>
</reference>
<feature type="domain" description="Glutaredoxin" evidence="6">
    <location>
        <begin position="174"/>
        <end position="231"/>
    </location>
</feature>
<dbReference type="InterPro" id="IPR036249">
    <property type="entry name" value="Thioredoxin-like_sf"/>
</dbReference>
<evidence type="ECO:0000256" key="3">
    <source>
        <dbReference type="ARBA" id="ARBA00023004"/>
    </source>
</evidence>
<keyword evidence="3" id="KW-0408">Iron</keyword>
<dbReference type="Proteomes" id="UP000011668">
    <property type="component" value="Unassembled WGS sequence"/>
</dbReference>
<keyword evidence="4" id="KW-0411">Iron-sulfur</keyword>
<dbReference type="OrthoDB" id="415696at2759"/>
<evidence type="ECO:0000256" key="1">
    <source>
        <dbReference type="ARBA" id="ARBA00022714"/>
    </source>
</evidence>
<sequence length="266" mass="30253">MHLPAKLFAQWFHKLRLYIHICGPKTQVCLRAGSGRCEIIHDWLVGRQRTRPIIQRVSLSPFLFELDPEWGFEVQEASLDFPIRIRGLVRCTRRDRHITSVQMVGEGKCLIITAHGSGRFDGHVDFRRLTTSPCSALITRAQRQVITPSRISVRLLSDEVRKTIDNAVKSKPLVLFMKGTPDIPQCGFSRAVIQILGLHEVPKEKMQTYNVLEDQDEWPTIPQLYVNGQFIGGCDIVMNMHQSGELEELLEKNEVIPPVPPAAKTE</sequence>
<name>L8X4J3_THACA</name>
<dbReference type="HOGENOM" id="CLU_1046548_0_0_1"/>
<dbReference type="PROSITE" id="PS51354">
    <property type="entry name" value="GLUTAREDOXIN_2"/>
    <property type="match status" value="1"/>
</dbReference>
<dbReference type="SUPFAM" id="SSF52833">
    <property type="entry name" value="Thioredoxin-like"/>
    <property type="match status" value="1"/>
</dbReference>
<organism evidence="7 8">
    <name type="scientific">Thanatephorus cucumeris (strain AG1-IA)</name>
    <name type="common">Rice sheath blight fungus</name>
    <name type="synonym">Rhizoctonia solani</name>
    <dbReference type="NCBI Taxonomy" id="983506"/>
    <lineage>
        <taxon>Eukaryota</taxon>
        <taxon>Fungi</taxon>
        <taxon>Dikarya</taxon>
        <taxon>Basidiomycota</taxon>
        <taxon>Agaricomycotina</taxon>
        <taxon>Agaricomycetes</taxon>
        <taxon>Cantharellales</taxon>
        <taxon>Ceratobasidiaceae</taxon>
        <taxon>Rhizoctonia</taxon>
        <taxon>Rhizoctonia solani AG-1</taxon>
    </lineage>
</organism>
<keyword evidence="2" id="KW-0479">Metal-binding</keyword>
<gene>
    <name evidence="7" type="ORF">AG1IA_02410</name>
</gene>
<dbReference type="GO" id="GO:0015036">
    <property type="term" value="F:disulfide oxidoreductase activity"/>
    <property type="evidence" value="ECO:0007669"/>
    <property type="project" value="UniProtKB-ARBA"/>
</dbReference>
<dbReference type="GO" id="GO:0051537">
    <property type="term" value="F:2 iron, 2 sulfur cluster binding"/>
    <property type="evidence" value="ECO:0007669"/>
    <property type="project" value="UniProtKB-KW"/>
</dbReference>
<dbReference type="GO" id="GO:0046872">
    <property type="term" value="F:metal ion binding"/>
    <property type="evidence" value="ECO:0007669"/>
    <property type="project" value="UniProtKB-KW"/>
</dbReference>
<dbReference type="PANTHER" id="PTHR10293">
    <property type="entry name" value="GLUTAREDOXIN FAMILY MEMBER"/>
    <property type="match status" value="1"/>
</dbReference>
<comment type="caution">
    <text evidence="7">The sequence shown here is derived from an EMBL/GenBank/DDBJ whole genome shotgun (WGS) entry which is preliminary data.</text>
</comment>
<dbReference type="EMBL" id="AFRT01000527">
    <property type="protein sequence ID" value="ELU43549.1"/>
    <property type="molecule type" value="Genomic_DNA"/>
</dbReference>